<proteinExistence type="predicted"/>
<evidence type="ECO:0000313" key="2">
    <source>
        <dbReference type="EMBL" id="RRT75661.1"/>
    </source>
</evidence>
<feature type="region of interest" description="Disordered" evidence="1">
    <location>
        <begin position="1"/>
        <end position="72"/>
    </location>
</feature>
<organism evidence="2 3">
    <name type="scientific">Ensete ventricosum</name>
    <name type="common">Abyssinian banana</name>
    <name type="synonym">Musa ensete</name>
    <dbReference type="NCBI Taxonomy" id="4639"/>
    <lineage>
        <taxon>Eukaryota</taxon>
        <taxon>Viridiplantae</taxon>
        <taxon>Streptophyta</taxon>
        <taxon>Embryophyta</taxon>
        <taxon>Tracheophyta</taxon>
        <taxon>Spermatophyta</taxon>
        <taxon>Magnoliopsida</taxon>
        <taxon>Liliopsida</taxon>
        <taxon>Zingiberales</taxon>
        <taxon>Musaceae</taxon>
        <taxon>Ensete</taxon>
    </lineage>
</organism>
<feature type="compositionally biased region" description="Polar residues" evidence="1">
    <location>
        <begin position="22"/>
        <end position="31"/>
    </location>
</feature>
<evidence type="ECO:0000256" key="1">
    <source>
        <dbReference type="SAM" id="MobiDB-lite"/>
    </source>
</evidence>
<protein>
    <submittedName>
        <fullName evidence="2">Uncharacterized protein</fullName>
    </submittedName>
</protein>
<accession>A0A427AHL9</accession>
<comment type="caution">
    <text evidence="2">The sequence shown here is derived from an EMBL/GenBank/DDBJ whole genome shotgun (WGS) entry which is preliminary data.</text>
</comment>
<dbReference type="Proteomes" id="UP000287651">
    <property type="component" value="Unassembled WGS sequence"/>
</dbReference>
<dbReference type="EMBL" id="AMZH03002414">
    <property type="protein sequence ID" value="RRT75661.1"/>
    <property type="molecule type" value="Genomic_DNA"/>
</dbReference>
<evidence type="ECO:0000313" key="3">
    <source>
        <dbReference type="Proteomes" id="UP000287651"/>
    </source>
</evidence>
<name>A0A427AHL9_ENSVE</name>
<sequence>MVNRARWGKPDLCPQVAAGRLQVQTRSQTAEATHEERDSEHDKREVRYSPRADEAQSGASTGKRSHKERLSSVETRLDVLKASFEELYQCQGGSWG</sequence>
<dbReference type="AlphaFoldDB" id="A0A427AHL9"/>
<feature type="compositionally biased region" description="Basic and acidic residues" evidence="1">
    <location>
        <begin position="32"/>
        <end position="54"/>
    </location>
</feature>
<gene>
    <name evidence="2" type="ORF">B296_00031023</name>
</gene>
<reference evidence="2 3" key="1">
    <citation type="journal article" date="2014" name="Agronomy (Basel)">
        <title>A Draft Genome Sequence for Ensete ventricosum, the Drought-Tolerant Tree Against Hunger.</title>
        <authorList>
            <person name="Harrison J."/>
            <person name="Moore K.A."/>
            <person name="Paszkiewicz K."/>
            <person name="Jones T."/>
            <person name="Grant M."/>
            <person name="Ambacheew D."/>
            <person name="Muzemil S."/>
            <person name="Studholme D.J."/>
        </authorList>
    </citation>
    <scope>NUCLEOTIDE SEQUENCE [LARGE SCALE GENOMIC DNA]</scope>
</reference>